<sequence length="339" mass="38377">MSSLSKESLIHAFEKLGELMANPGQTFEAVIQSASRHNAWFTEQEVEKALSSLSKMLNTKDLQKWMEPISFSANPKKVGLILAGNIPLVGFHDVLCVLATGNIALIKMSSSDDKLLPALLKKLTELVPELNDRIIYTERLQDFDAIIATGSNNTSRYFEFYFGKVPNIIRKNRNSVAVLSGQESEAELQSLGHDIFDYFGMGCRNVSKIYVPKHYKMDHLFEAIESYSAIINHFKYNNNYDYNKSVYLVNLVKHFDNGFLLVKEDEAMTSPLAVLFYESYEDASQLAQELNEKEEQIQCVVSHLDLPLNHAPVAFGQSQNPKLWDYADNVNTIDFLQAL</sequence>
<keyword evidence="1" id="KW-0521">NADP</keyword>
<organism evidence="2 3">
    <name type="scientific">Pedobacter albus</name>
    <dbReference type="NCBI Taxonomy" id="3113905"/>
    <lineage>
        <taxon>Bacteria</taxon>
        <taxon>Pseudomonadati</taxon>
        <taxon>Bacteroidota</taxon>
        <taxon>Sphingobacteriia</taxon>
        <taxon>Sphingobacteriales</taxon>
        <taxon>Sphingobacteriaceae</taxon>
        <taxon>Pedobacter</taxon>
    </lineage>
</organism>
<gene>
    <name evidence="2" type="ORF">VRU48_07450</name>
</gene>
<dbReference type="InterPro" id="IPR008670">
    <property type="entry name" value="CoA_reduct_LuxC"/>
</dbReference>
<keyword evidence="3" id="KW-1185">Reference proteome</keyword>
<name>A0ABU7I637_9SPHI</name>
<dbReference type="RefSeq" id="WP_330107293.1">
    <property type="nucleotide sequence ID" value="NZ_JAZDQT010000001.1"/>
</dbReference>
<protein>
    <submittedName>
        <fullName evidence="2">Acyl-CoA reductase</fullName>
    </submittedName>
</protein>
<dbReference type="EMBL" id="JAZDQT010000001">
    <property type="protein sequence ID" value="MEE1944935.1"/>
    <property type="molecule type" value="Genomic_DNA"/>
</dbReference>
<accession>A0ABU7I637</accession>
<evidence type="ECO:0000313" key="2">
    <source>
        <dbReference type="EMBL" id="MEE1944935.1"/>
    </source>
</evidence>
<dbReference type="Proteomes" id="UP001336835">
    <property type="component" value="Unassembled WGS sequence"/>
</dbReference>
<evidence type="ECO:0000313" key="3">
    <source>
        <dbReference type="Proteomes" id="UP001336835"/>
    </source>
</evidence>
<dbReference type="InterPro" id="IPR016161">
    <property type="entry name" value="Ald_DH/histidinol_DH"/>
</dbReference>
<comment type="caution">
    <text evidence="2">The sequence shown here is derived from an EMBL/GenBank/DDBJ whole genome shotgun (WGS) entry which is preliminary data.</text>
</comment>
<proteinExistence type="predicted"/>
<dbReference type="SUPFAM" id="SSF53720">
    <property type="entry name" value="ALDH-like"/>
    <property type="match status" value="1"/>
</dbReference>
<evidence type="ECO:0000256" key="1">
    <source>
        <dbReference type="ARBA" id="ARBA00022857"/>
    </source>
</evidence>
<dbReference type="Pfam" id="PF05893">
    <property type="entry name" value="LuxC"/>
    <property type="match status" value="1"/>
</dbReference>
<reference evidence="2 3" key="1">
    <citation type="submission" date="2024-01" db="EMBL/GenBank/DDBJ databases">
        <title>Pedobacter sp. nov., isolated from fresh soil.</title>
        <authorList>
            <person name="Le N.T.T."/>
        </authorList>
    </citation>
    <scope>NUCLEOTIDE SEQUENCE [LARGE SCALE GENOMIC DNA]</scope>
    <source>
        <strain evidence="2 3">KR3-3</strain>
    </source>
</reference>